<evidence type="ECO:0000256" key="1">
    <source>
        <dbReference type="SAM" id="MobiDB-lite"/>
    </source>
</evidence>
<evidence type="ECO:0000313" key="4">
    <source>
        <dbReference type="EMBL" id="UTR83606.1"/>
    </source>
</evidence>
<feature type="transmembrane region" description="Helical" evidence="2">
    <location>
        <begin position="31"/>
        <end position="55"/>
    </location>
</feature>
<dbReference type="Proteomes" id="UP001058236">
    <property type="component" value="Plasmid unnamed"/>
</dbReference>
<reference evidence="4" key="1">
    <citation type="submission" date="2022-07" db="EMBL/GenBank/DDBJ databases">
        <title>Genomic of Streptomyces cavourensis F2.</title>
        <authorList>
            <person name="Hu S."/>
            <person name="Liang W."/>
        </authorList>
    </citation>
    <scope>NUCLEOTIDE SEQUENCE</scope>
    <source>
        <strain evidence="4">F2</strain>
        <plasmid evidence="4">unnamed</plasmid>
    </source>
</reference>
<keyword evidence="4" id="KW-0614">Plasmid</keyword>
<evidence type="ECO:0000256" key="2">
    <source>
        <dbReference type="SAM" id="Phobius"/>
    </source>
</evidence>
<proteinExistence type="predicted"/>
<name>A0ABY5FIL2_9ACTN</name>
<feature type="region of interest" description="Disordered" evidence="1">
    <location>
        <begin position="1"/>
        <end position="22"/>
    </location>
</feature>
<gene>
    <name evidence="3" type="ORF">NLU04_34365</name>
    <name evidence="4" type="ORF">NLU04_34400</name>
</gene>
<evidence type="ECO:0000313" key="3">
    <source>
        <dbReference type="EMBL" id="UTR83599.1"/>
    </source>
</evidence>
<dbReference type="EMBL" id="CP101398">
    <property type="protein sequence ID" value="UTR83599.1"/>
    <property type="molecule type" value="Genomic_DNA"/>
</dbReference>
<evidence type="ECO:0000313" key="5">
    <source>
        <dbReference type="Proteomes" id="UP001058236"/>
    </source>
</evidence>
<sequence length="59" mass="6782">MSDPERKGTDQPAEGPRRHKWRRLRRLRNEAGVYLVRGAATTVGGILVTYSAFWIQTRV</sequence>
<keyword evidence="5" id="KW-1185">Reference proteome</keyword>
<dbReference type="RefSeq" id="WP_255240288.1">
    <property type="nucleotide sequence ID" value="NZ_CP101398.1"/>
</dbReference>
<accession>A0ABY5FIL2</accession>
<keyword evidence="2" id="KW-0812">Transmembrane</keyword>
<geneLocation type="plasmid" evidence="4 5">
    <name>unnamed</name>
</geneLocation>
<organism evidence="4 5">
    <name type="scientific">Streptomyces cavourensis</name>
    <dbReference type="NCBI Taxonomy" id="67258"/>
    <lineage>
        <taxon>Bacteria</taxon>
        <taxon>Bacillati</taxon>
        <taxon>Actinomycetota</taxon>
        <taxon>Actinomycetes</taxon>
        <taxon>Kitasatosporales</taxon>
        <taxon>Streptomycetaceae</taxon>
        <taxon>Streptomyces</taxon>
    </lineage>
</organism>
<keyword evidence="2" id="KW-0472">Membrane</keyword>
<dbReference type="EMBL" id="CP101398">
    <property type="protein sequence ID" value="UTR83606.1"/>
    <property type="molecule type" value="Genomic_DNA"/>
</dbReference>
<keyword evidence="2" id="KW-1133">Transmembrane helix</keyword>
<protein>
    <submittedName>
        <fullName evidence="4">Uncharacterized protein</fullName>
    </submittedName>
</protein>